<sequence>MSKSTETQDYEVIIAREIGGVSRPVGACLAMTPAQAKYYLPPYGTGLKLKPSGGQRAAKVPASDTTAED</sequence>
<evidence type="ECO:0000256" key="1">
    <source>
        <dbReference type="SAM" id="MobiDB-lite"/>
    </source>
</evidence>
<reference evidence="2 3" key="1">
    <citation type="submission" date="2020-08" db="EMBL/GenBank/DDBJ databases">
        <title>Genomic Encyclopedia of Type Strains, Phase IV (KMG-IV): sequencing the most valuable type-strain genomes for metagenomic binning, comparative biology and taxonomic classification.</title>
        <authorList>
            <person name="Goeker M."/>
        </authorList>
    </citation>
    <scope>NUCLEOTIDE SEQUENCE [LARGE SCALE GENOMIC DNA]</scope>
    <source>
        <strain evidence="2 3">DSM 103377</strain>
    </source>
</reference>
<protein>
    <submittedName>
        <fullName evidence="2">Uncharacterized protein</fullName>
    </submittedName>
</protein>
<keyword evidence="3" id="KW-1185">Reference proteome</keyword>
<gene>
    <name evidence="2" type="ORF">FHS89_001787</name>
</gene>
<organism evidence="2 3">
    <name type="scientific">Rubricella aquisinus</name>
    <dbReference type="NCBI Taxonomy" id="2028108"/>
    <lineage>
        <taxon>Bacteria</taxon>
        <taxon>Pseudomonadati</taxon>
        <taxon>Pseudomonadota</taxon>
        <taxon>Alphaproteobacteria</taxon>
        <taxon>Rhodobacterales</taxon>
        <taxon>Paracoccaceae</taxon>
        <taxon>Rubricella</taxon>
    </lineage>
</organism>
<evidence type="ECO:0000313" key="3">
    <source>
        <dbReference type="Proteomes" id="UP000553766"/>
    </source>
</evidence>
<evidence type="ECO:0000313" key="2">
    <source>
        <dbReference type="EMBL" id="MBB5515767.1"/>
    </source>
</evidence>
<dbReference type="AlphaFoldDB" id="A0A840X4Z7"/>
<dbReference type="EMBL" id="JACIJS010000005">
    <property type="protein sequence ID" value="MBB5515767.1"/>
    <property type="molecule type" value="Genomic_DNA"/>
</dbReference>
<name>A0A840X4Z7_9RHOB</name>
<proteinExistence type="predicted"/>
<dbReference type="RefSeq" id="WP_184010786.1">
    <property type="nucleotide sequence ID" value="NZ_JACIJS010000005.1"/>
</dbReference>
<dbReference type="Proteomes" id="UP000553766">
    <property type="component" value="Unassembled WGS sequence"/>
</dbReference>
<comment type="caution">
    <text evidence="2">The sequence shown here is derived from an EMBL/GenBank/DDBJ whole genome shotgun (WGS) entry which is preliminary data.</text>
</comment>
<accession>A0A840X4Z7</accession>
<feature type="region of interest" description="Disordered" evidence="1">
    <location>
        <begin position="50"/>
        <end position="69"/>
    </location>
</feature>